<proteinExistence type="predicted"/>
<reference evidence="2 3" key="2">
    <citation type="submission" date="2013-11" db="EMBL/GenBank/DDBJ databases">
        <title>The Genome Sequence of Phytophthora parasitica INRA-310.</title>
        <authorList>
            <consortium name="The Broad Institute Genomics Platform"/>
            <person name="Russ C."/>
            <person name="Tyler B."/>
            <person name="Panabieres F."/>
            <person name="Shan W."/>
            <person name="Tripathy S."/>
            <person name="Grunwald N."/>
            <person name="Machado M."/>
            <person name="Johnson C.S."/>
            <person name="Arredondo F."/>
            <person name="Hong C."/>
            <person name="Coffey M."/>
            <person name="Young S.K."/>
            <person name="Zeng Q."/>
            <person name="Gargeya S."/>
            <person name="Fitzgerald M."/>
            <person name="Abouelleil A."/>
            <person name="Alvarado L."/>
            <person name="Chapman S.B."/>
            <person name="Gainer-Dewar J."/>
            <person name="Goldberg J."/>
            <person name="Griggs A."/>
            <person name="Gujja S."/>
            <person name="Hansen M."/>
            <person name="Howarth C."/>
            <person name="Imamovic A."/>
            <person name="Ireland A."/>
            <person name="Larimer J."/>
            <person name="McCowan C."/>
            <person name="Murphy C."/>
            <person name="Pearson M."/>
            <person name="Poon T.W."/>
            <person name="Priest M."/>
            <person name="Roberts A."/>
            <person name="Saif S."/>
            <person name="Shea T."/>
            <person name="Sykes S."/>
            <person name="Wortman J."/>
            <person name="Nusbaum C."/>
            <person name="Birren B."/>
        </authorList>
    </citation>
    <scope>NUCLEOTIDE SEQUENCE [LARGE SCALE GENOMIC DNA]</scope>
    <source>
        <strain evidence="2 3">INRA-310</strain>
    </source>
</reference>
<feature type="compositionally biased region" description="Basic and acidic residues" evidence="1">
    <location>
        <begin position="61"/>
        <end position="72"/>
    </location>
</feature>
<evidence type="ECO:0000313" key="2">
    <source>
        <dbReference type="EMBL" id="ETN12257.1"/>
    </source>
</evidence>
<reference evidence="3" key="1">
    <citation type="submission" date="2011-12" db="EMBL/GenBank/DDBJ databases">
        <authorList>
            <consortium name="The Broad Institute Genome Sequencing Platform"/>
            <person name="Russ C."/>
            <person name="Tyler B."/>
            <person name="Panabieres F."/>
            <person name="Shan W."/>
            <person name="Tripathy S."/>
            <person name="Grunwald N."/>
            <person name="Machado M."/>
            <person name="Young S.K."/>
            <person name="Zeng Q."/>
            <person name="Gargeya S."/>
            <person name="Fitzgerald M."/>
            <person name="Haas B."/>
            <person name="Abouelleil A."/>
            <person name="Alvarado L."/>
            <person name="Arachchi H.M."/>
            <person name="Berlin A."/>
            <person name="Chapman S.B."/>
            <person name="Gearin G."/>
            <person name="Goldberg J."/>
            <person name="Griggs A."/>
            <person name="Gujja S."/>
            <person name="Hansen M."/>
            <person name="Heiman D."/>
            <person name="Howarth C."/>
            <person name="Larimer J."/>
            <person name="Lui A."/>
            <person name="MacDonald P.J.P."/>
            <person name="McCowen C."/>
            <person name="Montmayeur A."/>
            <person name="Murphy C."/>
            <person name="Neiman D."/>
            <person name="Pearson M."/>
            <person name="Priest M."/>
            <person name="Roberts A."/>
            <person name="Saif S."/>
            <person name="Shea T."/>
            <person name="Sisk P."/>
            <person name="Stolte C."/>
            <person name="Sykes S."/>
            <person name="Wortman J."/>
            <person name="Nusbaum C."/>
            <person name="Birren B."/>
        </authorList>
    </citation>
    <scope>NUCLEOTIDE SEQUENCE [LARGE SCALE GENOMIC DNA]</scope>
    <source>
        <strain evidence="3">INRA-310</strain>
    </source>
</reference>
<organism evidence="2 3">
    <name type="scientific">Phytophthora nicotianae (strain INRA-310)</name>
    <name type="common">Phytophthora parasitica</name>
    <dbReference type="NCBI Taxonomy" id="761204"/>
    <lineage>
        <taxon>Eukaryota</taxon>
        <taxon>Sar</taxon>
        <taxon>Stramenopiles</taxon>
        <taxon>Oomycota</taxon>
        <taxon>Peronosporomycetes</taxon>
        <taxon>Peronosporales</taxon>
        <taxon>Peronosporaceae</taxon>
        <taxon>Phytophthora</taxon>
    </lineage>
</organism>
<dbReference type="RefSeq" id="XP_008902248.1">
    <property type="nucleotide sequence ID" value="XM_008904000.1"/>
</dbReference>
<feature type="region of interest" description="Disordered" evidence="1">
    <location>
        <begin position="52"/>
        <end position="72"/>
    </location>
</feature>
<name>W2QGF8_PHYN3</name>
<protein>
    <submittedName>
        <fullName evidence="2">Uncharacterized protein</fullName>
    </submittedName>
</protein>
<dbReference type="VEuPathDB" id="FungiDB:PPTG_09129"/>
<dbReference type="Proteomes" id="UP000018817">
    <property type="component" value="Unassembled WGS sequence"/>
</dbReference>
<accession>W2QGF8</accession>
<dbReference type="AlphaFoldDB" id="W2QGF8"/>
<sequence>MLAERNISSGPASQLIKIQGAVIQVQVHVGDLQEILGLPAYSFRPPFRDPVDFETTAPAKNMDDVDHLNDHL</sequence>
<evidence type="ECO:0000313" key="3">
    <source>
        <dbReference type="Proteomes" id="UP000018817"/>
    </source>
</evidence>
<dbReference type="EMBL" id="KI669577">
    <property type="protein sequence ID" value="ETN12257.1"/>
    <property type="molecule type" value="Genomic_DNA"/>
</dbReference>
<evidence type="ECO:0000256" key="1">
    <source>
        <dbReference type="SAM" id="MobiDB-lite"/>
    </source>
</evidence>
<dbReference type="OrthoDB" id="101343at2759"/>
<dbReference type="GeneID" id="20178871"/>
<gene>
    <name evidence="2" type="ORF">PPTG_09129</name>
</gene>